<dbReference type="PANTHER" id="PTHR43105:SF10">
    <property type="entry name" value="NADH-QUINONE OXIDOREDUCTASE SUBUNIT G"/>
    <property type="match status" value="1"/>
</dbReference>
<evidence type="ECO:0000313" key="7">
    <source>
        <dbReference type="Proteomes" id="UP000029095"/>
    </source>
</evidence>
<comment type="caution">
    <text evidence="6">The sequence shown here is derived from an EMBL/GenBank/DDBJ whole genome shotgun (WGS) entry which is preliminary data.</text>
</comment>
<dbReference type="GO" id="GO:0016491">
    <property type="term" value="F:oxidoreductase activity"/>
    <property type="evidence" value="ECO:0007669"/>
    <property type="project" value="InterPro"/>
</dbReference>
<name>A0A086MVL3_9ACTN</name>
<keyword evidence="1" id="KW-0004">4Fe-4S</keyword>
<evidence type="ECO:0000256" key="2">
    <source>
        <dbReference type="ARBA" id="ARBA00022723"/>
    </source>
</evidence>
<dbReference type="InterPro" id="IPR006963">
    <property type="entry name" value="Mopterin_OxRdtase_4Fe-4S_dom"/>
</dbReference>
<keyword evidence="2" id="KW-0479">Metal-binding</keyword>
<dbReference type="HOGENOM" id="CLU_1377465_0_0_11"/>
<reference evidence="6 7" key="1">
    <citation type="submission" date="2014-05" db="EMBL/GenBank/DDBJ databases">
        <title>Complete genome sequence of the Streptomyces mutabilis TRM45540.</title>
        <authorList>
            <person name="Luo X."/>
            <person name="Zhang L."/>
        </authorList>
    </citation>
    <scope>NUCLEOTIDE SEQUENCE [LARGE SCALE GENOMIC DNA]</scope>
    <source>
        <strain evidence="6 7">TRM45540</strain>
    </source>
</reference>
<dbReference type="InterPro" id="IPR050123">
    <property type="entry name" value="Prok_molybdopt-oxidoreductase"/>
</dbReference>
<accession>A0A086MVL3</accession>
<feature type="domain" description="4Fe-4S Mo/W bis-MGD-type" evidence="5">
    <location>
        <begin position="41"/>
        <end position="97"/>
    </location>
</feature>
<protein>
    <recommendedName>
        <fullName evidence="5">4Fe-4S Mo/W bis-MGD-type domain-containing protein</fullName>
    </recommendedName>
</protein>
<organism evidence="6 7">
    <name type="scientific">Streptomyces mutabilis</name>
    <dbReference type="NCBI Taxonomy" id="67332"/>
    <lineage>
        <taxon>Bacteria</taxon>
        <taxon>Bacillati</taxon>
        <taxon>Actinomycetota</taxon>
        <taxon>Actinomycetes</taxon>
        <taxon>Kitasatosporales</taxon>
        <taxon>Streptomycetaceae</taxon>
        <taxon>Streptomyces</taxon>
    </lineage>
</organism>
<dbReference type="Gene3D" id="2.20.25.90">
    <property type="entry name" value="ADC-like domains"/>
    <property type="match status" value="1"/>
</dbReference>
<evidence type="ECO:0000256" key="4">
    <source>
        <dbReference type="ARBA" id="ARBA00023014"/>
    </source>
</evidence>
<dbReference type="PROSITE" id="PS51669">
    <property type="entry name" value="4FE4S_MOW_BIS_MGD"/>
    <property type="match status" value="1"/>
</dbReference>
<dbReference type="SUPFAM" id="SSF53706">
    <property type="entry name" value="Formate dehydrogenase/DMSO reductase, domains 1-3"/>
    <property type="match status" value="1"/>
</dbReference>
<sequence>MGRRDAIAEPWGSRTPYGSGVPWPVRVDTHLADGVSAEQVDRWVPSASILHSNGDAMDIAVKDGRIVGVRGRAHHRVNHGRLGPKDLFGWQANAAADRLTRPLVRNGRLVWTDWDTAVDRVVARTRELMEEQGRSAIGFYTTGQLFVEEYCIGSGRQRAMNRCSAGTHTRTGLWQRTGQRRLPIRAGAAGPGRQRGAF</sequence>
<dbReference type="Proteomes" id="UP000029095">
    <property type="component" value="Unassembled WGS sequence"/>
</dbReference>
<keyword evidence="7" id="KW-1185">Reference proteome</keyword>
<evidence type="ECO:0000313" key="6">
    <source>
        <dbReference type="EMBL" id="KFG72931.1"/>
    </source>
</evidence>
<gene>
    <name evidence="6" type="ORF">FM21_18950</name>
</gene>
<dbReference type="GO" id="GO:0046872">
    <property type="term" value="F:metal ion binding"/>
    <property type="evidence" value="ECO:0007669"/>
    <property type="project" value="UniProtKB-KW"/>
</dbReference>
<dbReference type="Pfam" id="PF00384">
    <property type="entry name" value="Molybdopterin"/>
    <property type="match status" value="1"/>
</dbReference>
<evidence type="ECO:0000256" key="3">
    <source>
        <dbReference type="ARBA" id="ARBA00023004"/>
    </source>
</evidence>
<dbReference type="STRING" id="1915400.FM21_18950"/>
<dbReference type="EMBL" id="JNFQ01000002">
    <property type="protein sequence ID" value="KFG72931.1"/>
    <property type="molecule type" value="Genomic_DNA"/>
</dbReference>
<keyword evidence="4" id="KW-0411">Iron-sulfur</keyword>
<dbReference type="GO" id="GO:0051539">
    <property type="term" value="F:4 iron, 4 sulfur cluster binding"/>
    <property type="evidence" value="ECO:0007669"/>
    <property type="project" value="UniProtKB-KW"/>
</dbReference>
<evidence type="ECO:0000259" key="5">
    <source>
        <dbReference type="PROSITE" id="PS51669"/>
    </source>
</evidence>
<dbReference type="PANTHER" id="PTHR43105">
    <property type="entry name" value="RESPIRATORY NITRATE REDUCTASE"/>
    <property type="match status" value="1"/>
</dbReference>
<dbReference type="Gene3D" id="3.40.50.740">
    <property type="match status" value="1"/>
</dbReference>
<dbReference type="AlphaFoldDB" id="A0A086MVL3"/>
<evidence type="ECO:0000256" key="1">
    <source>
        <dbReference type="ARBA" id="ARBA00022485"/>
    </source>
</evidence>
<dbReference type="SMART" id="SM00926">
    <property type="entry name" value="Molybdop_Fe4S4"/>
    <property type="match status" value="1"/>
</dbReference>
<dbReference type="InterPro" id="IPR006656">
    <property type="entry name" value="Mopterin_OxRdtase"/>
</dbReference>
<proteinExistence type="predicted"/>
<keyword evidence="3" id="KW-0408">Iron</keyword>